<keyword evidence="2" id="KW-0479">Metal-binding</keyword>
<evidence type="ECO:0000313" key="10">
    <source>
        <dbReference type="Proteomes" id="UP000266906"/>
    </source>
</evidence>
<dbReference type="GO" id="GO:0004222">
    <property type="term" value="F:metalloendopeptidase activity"/>
    <property type="evidence" value="ECO:0007669"/>
    <property type="project" value="InterPro"/>
</dbReference>
<keyword evidence="10" id="KW-1185">Reference proteome</keyword>
<dbReference type="PANTHER" id="PTHR34978">
    <property type="entry name" value="POSSIBLE SENSOR-TRANSDUCER PROTEIN BLAR"/>
    <property type="match status" value="1"/>
</dbReference>
<feature type="transmembrane region" description="Helical" evidence="7">
    <location>
        <begin position="84"/>
        <end position="104"/>
    </location>
</feature>
<accession>A0A3N4RTI6</accession>
<feature type="domain" description="Peptidase M48" evidence="8">
    <location>
        <begin position="140"/>
        <end position="201"/>
    </location>
</feature>
<feature type="transmembrane region" description="Helical" evidence="7">
    <location>
        <begin position="292"/>
        <end position="314"/>
    </location>
</feature>
<evidence type="ECO:0000256" key="4">
    <source>
        <dbReference type="ARBA" id="ARBA00022833"/>
    </source>
</evidence>
<dbReference type="PANTHER" id="PTHR34978:SF3">
    <property type="entry name" value="SLR0241 PROTEIN"/>
    <property type="match status" value="1"/>
</dbReference>
<feature type="transmembrane region" description="Helical" evidence="7">
    <location>
        <begin position="6"/>
        <end position="27"/>
    </location>
</feature>
<dbReference type="GO" id="GO:0046872">
    <property type="term" value="F:metal ion binding"/>
    <property type="evidence" value="ECO:0007669"/>
    <property type="project" value="UniProtKB-KW"/>
</dbReference>
<dbReference type="CDD" id="cd07326">
    <property type="entry name" value="M56_BlaR1_MecR1_like"/>
    <property type="match status" value="1"/>
</dbReference>
<comment type="caution">
    <text evidence="9">The sequence shown here is derived from an EMBL/GenBank/DDBJ whole genome shotgun (WGS) entry which is preliminary data.</text>
</comment>
<dbReference type="Pfam" id="PF01435">
    <property type="entry name" value="Peptidase_M48"/>
    <property type="match status" value="1"/>
</dbReference>
<evidence type="ECO:0000256" key="7">
    <source>
        <dbReference type="SAM" id="Phobius"/>
    </source>
</evidence>
<dbReference type="EMBL" id="RKQG01000001">
    <property type="protein sequence ID" value="RPE36712.1"/>
    <property type="molecule type" value="Genomic_DNA"/>
</dbReference>
<evidence type="ECO:0000256" key="3">
    <source>
        <dbReference type="ARBA" id="ARBA00022801"/>
    </source>
</evidence>
<dbReference type="InterPro" id="IPR001915">
    <property type="entry name" value="Peptidase_M48"/>
</dbReference>
<name>A0A3N4RTI6_9ACTN</name>
<dbReference type="InterPro" id="IPR052173">
    <property type="entry name" value="Beta-lactam_resp_regulator"/>
</dbReference>
<dbReference type="AlphaFoldDB" id="A0A3N4RTI6"/>
<proteinExistence type="inferred from homology"/>
<feature type="transmembrane region" description="Helical" evidence="7">
    <location>
        <begin position="39"/>
        <end position="64"/>
    </location>
</feature>
<organism evidence="9 10">
    <name type="scientific">Kitasatospora cineracea</name>
    <dbReference type="NCBI Taxonomy" id="88074"/>
    <lineage>
        <taxon>Bacteria</taxon>
        <taxon>Bacillati</taxon>
        <taxon>Actinomycetota</taxon>
        <taxon>Actinomycetes</taxon>
        <taxon>Kitasatosporales</taxon>
        <taxon>Streptomycetaceae</taxon>
        <taxon>Kitasatospora</taxon>
    </lineage>
</organism>
<evidence type="ECO:0000256" key="6">
    <source>
        <dbReference type="RuleBase" id="RU003983"/>
    </source>
</evidence>
<evidence type="ECO:0000256" key="1">
    <source>
        <dbReference type="ARBA" id="ARBA00022670"/>
    </source>
</evidence>
<keyword evidence="4 6" id="KW-0862">Zinc</keyword>
<dbReference type="GO" id="GO:0006508">
    <property type="term" value="P:proteolysis"/>
    <property type="evidence" value="ECO:0007669"/>
    <property type="project" value="UniProtKB-KW"/>
</dbReference>
<evidence type="ECO:0000259" key="8">
    <source>
        <dbReference type="Pfam" id="PF01435"/>
    </source>
</evidence>
<evidence type="ECO:0000256" key="2">
    <source>
        <dbReference type="ARBA" id="ARBA00022723"/>
    </source>
</evidence>
<evidence type="ECO:0000313" key="9">
    <source>
        <dbReference type="EMBL" id="RPE36712.1"/>
    </source>
</evidence>
<keyword evidence="7" id="KW-0812">Transmembrane</keyword>
<sequence>MIPALLLVGLPVGLLLLGLPFAGVPAVRRLAGMLPPREAAGVLAGGAVLMAAVTVAALVALFQVPFLAVLERVPFAEVVARWPAALPVSTAAGAVLAVRSWALVARWRRQRALLVRAWTLVSGEVPADGTPDGAAAGDVLVVADDRPEAFALPGLRSAGGRVVVSTGMLRILGPAEREVLLAHERAHLTGRHRLLSAVVDLAGAVHPAVRGLGPALGFQLERWADEAAAARVGDRRLAAAALARAALAAGARPDLGPDRGPVLAVGTGPVPRRVAALLGPVPQRPRGRAARAGAWGLAVAVSGAAVGLAAAYGLHEYVEYAARALTTGR</sequence>
<keyword evidence="3 6" id="KW-0378">Hydrolase</keyword>
<keyword evidence="1 6" id="KW-0645">Protease</keyword>
<protein>
    <submittedName>
        <fullName evidence="9">Peptidase M48-like protein</fullName>
    </submittedName>
</protein>
<evidence type="ECO:0000256" key="5">
    <source>
        <dbReference type="ARBA" id="ARBA00023049"/>
    </source>
</evidence>
<gene>
    <name evidence="9" type="ORF">EDD38_5089</name>
</gene>
<keyword evidence="7" id="KW-0472">Membrane</keyword>
<comment type="cofactor">
    <cofactor evidence="6">
        <name>Zn(2+)</name>
        <dbReference type="ChEBI" id="CHEBI:29105"/>
    </cofactor>
    <text evidence="6">Binds 1 zinc ion per subunit.</text>
</comment>
<dbReference type="Proteomes" id="UP000266906">
    <property type="component" value="Unassembled WGS sequence"/>
</dbReference>
<dbReference type="RefSeq" id="WP_244260024.1">
    <property type="nucleotide sequence ID" value="NZ_RKQG01000001.1"/>
</dbReference>
<comment type="similarity">
    <text evidence="6">Belongs to the peptidase M48 family.</text>
</comment>
<keyword evidence="7" id="KW-1133">Transmembrane helix</keyword>
<keyword evidence="5 6" id="KW-0482">Metalloprotease</keyword>
<dbReference type="Gene3D" id="3.30.2010.10">
    <property type="entry name" value="Metalloproteases ('zincins'), catalytic domain"/>
    <property type="match status" value="1"/>
</dbReference>
<reference evidence="9 10" key="1">
    <citation type="submission" date="2018-11" db="EMBL/GenBank/DDBJ databases">
        <title>Sequencing the genomes of 1000 actinobacteria strains.</title>
        <authorList>
            <person name="Klenk H.-P."/>
        </authorList>
    </citation>
    <scope>NUCLEOTIDE SEQUENCE [LARGE SCALE GENOMIC DNA]</scope>
    <source>
        <strain evidence="9 10">DSM 44781</strain>
    </source>
</reference>